<dbReference type="Pfam" id="PF03235">
    <property type="entry name" value="GmrSD_N"/>
    <property type="match status" value="1"/>
</dbReference>
<dbReference type="Proteomes" id="UP001589795">
    <property type="component" value="Unassembled WGS sequence"/>
</dbReference>
<feature type="domain" description="GmrSD restriction endonucleases N-terminal" evidence="1">
    <location>
        <begin position="17"/>
        <end position="152"/>
    </location>
</feature>
<evidence type="ECO:0000313" key="3">
    <source>
        <dbReference type="Proteomes" id="UP001589795"/>
    </source>
</evidence>
<dbReference type="EMBL" id="JBHLWQ010000118">
    <property type="protein sequence ID" value="MFC0201126.1"/>
    <property type="molecule type" value="Genomic_DNA"/>
</dbReference>
<comment type="caution">
    <text evidence="2">The sequence shown here is derived from an EMBL/GenBank/DDBJ whole genome shotgun (WGS) entry which is preliminary data.</text>
</comment>
<accession>A0ABV6CPH1</accession>
<name>A0ABV6CPH1_9RHOB</name>
<dbReference type="PANTHER" id="PTHR37292:SF2">
    <property type="entry name" value="DUF262 DOMAIN-CONTAINING PROTEIN"/>
    <property type="match status" value="1"/>
</dbReference>
<dbReference type="RefSeq" id="WP_378926789.1">
    <property type="nucleotide sequence ID" value="NZ_JBHLWQ010000118.1"/>
</dbReference>
<evidence type="ECO:0000313" key="2">
    <source>
        <dbReference type="EMBL" id="MFC0201126.1"/>
    </source>
</evidence>
<reference evidence="2 3" key="1">
    <citation type="submission" date="2024-09" db="EMBL/GenBank/DDBJ databases">
        <authorList>
            <person name="Sun Q."/>
            <person name="Mori K."/>
        </authorList>
    </citation>
    <scope>NUCLEOTIDE SEQUENCE [LARGE SCALE GENOMIC DNA]</scope>
    <source>
        <strain evidence="2 3">CCM 7904</strain>
    </source>
</reference>
<evidence type="ECO:0000259" key="1">
    <source>
        <dbReference type="Pfam" id="PF03235"/>
    </source>
</evidence>
<protein>
    <submittedName>
        <fullName evidence="2">DUF262 domain-containing protein</fullName>
    </submittedName>
</protein>
<proteinExistence type="predicted"/>
<keyword evidence="3" id="KW-1185">Reference proteome</keyword>
<feature type="non-terminal residue" evidence="2">
    <location>
        <position position="1"/>
    </location>
</feature>
<sequence>KPPDHALRPPGKLHQLDGRDHVLDGQQRLTSLFAALKGLTVRRESGATDDFSEIYIDLEAKDSDTIVKTDVERLEQGSYIKITDLLYGGLKQLASYPDQYLTKLELYKKRIESYDFSIIEVKGVPTSIATEIFTRINVGGKALTVFEIMVAKTYDEEAGFDLAEKYDELVDRLSPLEYETISDQSILQLISLILRRDCKKQTILSLDRSEFIATWPKTVESVESAVEYFRGTMRIPVSQLLPYLGSGFITNR</sequence>
<gene>
    <name evidence="2" type="ORF">ACFFIZ_12630</name>
</gene>
<dbReference type="PANTHER" id="PTHR37292">
    <property type="entry name" value="VNG6097C"/>
    <property type="match status" value="1"/>
</dbReference>
<dbReference type="InterPro" id="IPR004919">
    <property type="entry name" value="GmrSD_N"/>
</dbReference>
<organism evidence="2 3">
    <name type="scientific">Paracoccus rhizosphaerae</name>
    <dbReference type="NCBI Taxonomy" id="1133347"/>
    <lineage>
        <taxon>Bacteria</taxon>
        <taxon>Pseudomonadati</taxon>
        <taxon>Pseudomonadota</taxon>
        <taxon>Alphaproteobacteria</taxon>
        <taxon>Rhodobacterales</taxon>
        <taxon>Paracoccaceae</taxon>
        <taxon>Paracoccus</taxon>
    </lineage>
</organism>